<dbReference type="SUPFAM" id="SSF51395">
    <property type="entry name" value="FMN-linked oxidoreductases"/>
    <property type="match status" value="1"/>
</dbReference>
<keyword evidence="5 10" id="KW-0443">Lipid metabolism</keyword>
<name>R4FFN2_9BACL</name>
<evidence type="ECO:0000256" key="2">
    <source>
        <dbReference type="ARBA" id="ARBA00022679"/>
    </source>
</evidence>
<keyword evidence="1 10" id="KW-0444">Lipid biosynthesis</keyword>
<comment type="pathway">
    <text evidence="10">Membrane lipid metabolism; glycerophospholipid metabolism.</text>
</comment>
<dbReference type="NCBIfam" id="NF003197">
    <property type="entry name" value="PRK04169.1-1"/>
    <property type="match status" value="1"/>
</dbReference>
<dbReference type="InterPro" id="IPR038597">
    <property type="entry name" value="GGGP/HepGP_synthase_sf"/>
</dbReference>
<keyword evidence="4 10" id="KW-0460">Magnesium</keyword>
<comment type="cofactor">
    <cofactor evidence="10">
        <name>Mg(2+)</name>
        <dbReference type="ChEBI" id="CHEBI:18420"/>
    </cofactor>
</comment>
<feature type="binding site" evidence="10">
    <location>
        <position position="192"/>
    </location>
    <ligand>
        <name>sn-glycerol 1-phosphate</name>
        <dbReference type="ChEBI" id="CHEBI:57685"/>
    </ligand>
</feature>
<feature type="binding site" evidence="10">
    <location>
        <position position="17"/>
    </location>
    <ligand>
        <name>Mg(2+)</name>
        <dbReference type="ChEBI" id="CHEBI:18420"/>
    </ligand>
</feature>
<dbReference type="GO" id="GO:0120536">
    <property type="term" value="F:heptaprenylglyceryl phosphate synthase activity"/>
    <property type="evidence" value="ECO:0007669"/>
    <property type="project" value="RHEA"/>
</dbReference>
<keyword evidence="6 10" id="KW-0594">Phospholipid biosynthesis</keyword>
<evidence type="ECO:0000256" key="6">
    <source>
        <dbReference type="ARBA" id="ARBA00023209"/>
    </source>
</evidence>
<evidence type="ECO:0000256" key="9">
    <source>
        <dbReference type="ARBA" id="ARBA00066888"/>
    </source>
</evidence>
<dbReference type="InterPro" id="IPR039074">
    <property type="entry name" value="GGGP/HepGP_synthase_I"/>
</dbReference>
<dbReference type="NCBIfam" id="TIGR01768">
    <property type="entry name" value="GGGP-family"/>
    <property type="match status" value="1"/>
</dbReference>
<accession>R4FFN2</accession>
<dbReference type="HAMAP" id="MF_00112">
    <property type="entry name" value="GGGP_HepGP_synthase"/>
    <property type="match status" value="1"/>
</dbReference>
<reference evidence="12" key="1">
    <citation type="journal article" date="2013" name="Genome">
        <title>Draft Genome Sequence of a Thermophilic Member of the Bacillaceae, Anoxybacillus flavithermus Strain Kn10, Isolated from the Kan-nawa Hot Spring in Japan.</title>
        <authorList>
            <person name="Matsutani M."/>
            <person name="Shirakihara Y."/>
            <person name="Imada K."/>
            <person name="Yakushi T."/>
            <person name="Matsushita K."/>
        </authorList>
    </citation>
    <scope>NUCLEOTIDE SEQUENCE [LARGE SCALE GENOMIC DNA]</scope>
    <source>
        <strain evidence="12">NBRC 109594</strain>
    </source>
</reference>
<dbReference type="Gene3D" id="3.20.20.390">
    <property type="entry name" value="FMN-linked oxidoreductases"/>
    <property type="match status" value="1"/>
</dbReference>
<dbReference type="EMBL" id="BARH01000032">
    <property type="protein sequence ID" value="GAC92276.1"/>
    <property type="molecule type" value="Genomic_DNA"/>
</dbReference>
<comment type="caution">
    <text evidence="11">The sequence shown here is derived from an EMBL/GenBank/DDBJ whole genome shotgun (WGS) entry which is preliminary data.</text>
</comment>
<dbReference type="FunFam" id="3.20.20.390:FF:000001">
    <property type="entry name" value="Heptaprenylglyceryl phosphate synthase"/>
    <property type="match status" value="1"/>
</dbReference>
<dbReference type="CDD" id="cd02812">
    <property type="entry name" value="PcrB_like"/>
    <property type="match status" value="1"/>
</dbReference>
<evidence type="ECO:0000256" key="3">
    <source>
        <dbReference type="ARBA" id="ARBA00022723"/>
    </source>
</evidence>
<evidence type="ECO:0000256" key="7">
    <source>
        <dbReference type="ARBA" id="ARBA00023264"/>
    </source>
</evidence>
<feature type="binding site" evidence="10">
    <location>
        <begin position="162"/>
        <end position="167"/>
    </location>
    <ligand>
        <name>sn-glycerol 1-phosphate</name>
        <dbReference type="ChEBI" id="CHEBI:57685"/>
    </ligand>
</feature>
<dbReference type="PANTHER" id="PTHR40029:SF2">
    <property type="entry name" value="HEPTAPRENYLGLYCERYL PHOSPHATE SYNTHASE"/>
    <property type="match status" value="1"/>
</dbReference>
<keyword evidence="2 10" id="KW-0808">Transferase</keyword>
<protein>
    <recommendedName>
        <fullName evidence="9 10">Heptaprenylglyceryl phosphate synthase</fullName>
        <shortName evidence="10">HepGP synthase</shortName>
        <ecNumber evidence="9 10">2.5.1.n9</ecNumber>
    </recommendedName>
    <alternativeName>
        <fullName evidence="10">Glycerol-1-phosphate heptaprenyltransferase</fullName>
    </alternativeName>
</protein>
<evidence type="ECO:0000256" key="5">
    <source>
        <dbReference type="ARBA" id="ARBA00023098"/>
    </source>
</evidence>
<dbReference type="UniPathway" id="UPA00940"/>
<comment type="similarity">
    <text evidence="10">Belongs to the GGGP/HepGP synthase family. Group I subfamily.</text>
</comment>
<dbReference type="GO" id="GO:0046474">
    <property type="term" value="P:glycerophospholipid biosynthetic process"/>
    <property type="evidence" value="ECO:0007669"/>
    <property type="project" value="UniProtKB-UniRule"/>
</dbReference>
<evidence type="ECO:0000256" key="10">
    <source>
        <dbReference type="HAMAP-Rule" id="MF_00112"/>
    </source>
</evidence>
<keyword evidence="7 10" id="KW-1208">Phospholipid metabolism</keyword>
<gene>
    <name evidence="10" type="primary">pcrB</name>
    <name evidence="11" type="ORF">KN10_2712</name>
</gene>
<comment type="subunit">
    <text evidence="10">Homodimer.</text>
</comment>
<dbReference type="PANTHER" id="PTHR40029">
    <property type="match status" value="1"/>
</dbReference>
<dbReference type="Pfam" id="PF01884">
    <property type="entry name" value="PcrB"/>
    <property type="match status" value="1"/>
</dbReference>
<dbReference type="InterPro" id="IPR008205">
    <property type="entry name" value="GGGP_HepGP_synthase"/>
</dbReference>
<dbReference type="EC" id="2.5.1.n9" evidence="9 10"/>
<dbReference type="Proteomes" id="UP000013057">
    <property type="component" value="Unassembled WGS sequence"/>
</dbReference>
<proteinExistence type="inferred from homology"/>
<evidence type="ECO:0000313" key="11">
    <source>
        <dbReference type="EMBL" id="GAC92276.1"/>
    </source>
</evidence>
<dbReference type="NCBIfam" id="NF003199">
    <property type="entry name" value="PRK04169.1-3"/>
    <property type="match status" value="1"/>
</dbReference>
<evidence type="ECO:0000256" key="1">
    <source>
        <dbReference type="ARBA" id="ARBA00022516"/>
    </source>
</evidence>
<keyword evidence="3 10" id="KW-0479">Metal-binding</keyword>
<dbReference type="GO" id="GO:0000287">
    <property type="term" value="F:magnesium ion binding"/>
    <property type="evidence" value="ECO:0007669"/>
    <property type="project" value="UniProtKB-UniRule"/>
</dbReference>
<feature type="binding site" evidence="10">
    <location>
        <position position="43"/>
    </location>
    <ligand>
        <name>Mg(2+)</name>
        <dbReference type="ChEBI" id="CHEBI:18420"/>
    </ligand>
</feature>
<feature type="binding site" evidence="10">
    <location>
        <begin position="212"/>
        <end position="213"/>
    </location>
    <ligand>
        <name>sn-glycerol 1-phosphate</name>
        <dbReference type="ChEBI" id="CHEBI:57685"/>
    </ligand>
</feature>
<organism evidence="11 12">
    <name type="scientific">Anoxybacillus flavithermus NBRC 109594</name>
    <dbReference type="NCBI Taxonomy" id="1315967"/>
    <lineage>
        <taxon>Bacteria</taxon>
        <taxon>Bacillati</taxon>
        <taxon>Bacillota</taxon>
        <taxon>Bacilli</taxon>
        <taxon>Bacillales</taxon>
        <taxon>Anoxybacillaceae</taxon>
        <taxon>Anoxybacillus</taxon>
    </lineage>
</organism>
<comment type="function">
    <text evidence="10">Prenyltransferase that catalyzes in vivo the transfer of the heptaprenyl moiety of heptaprenyl pyrophosphate (HepPP; 35 carbon atoms) to the C3 hydroxyl of sn-glycerol-1-phosphate (G1P), producing heptaprenylglyceryl phosphate (HepGP). This reaction is an ether-bond-formation step in the biosynthesis of archaea-type G1P-based membrane lipids found in Bacillales.</text>
</comment>
<comment type="caution">
    <text evidence="10">Lacks conserved residue(s) required for the propagation of feature annotation.</text>
</comment>
<sequence length="234" mass="26699">MKKMNEMTTWRHVFKLDPNKEITDEQLEQVCESGTDAIIVGGTDGVTLENVIDLLARVRRFSVPCALEVSNIEAVTPGFDYYFIPMVLNSRDLTWLIDLHHEAIKQFGDLINWEELFVEGYCILNDDCKAASLTRARTNVTEEDVIAYARMAEHIYHFPIFYMEYSGRYGDVRLVEKVKRTLERTRLFYGGGIHTPAQAKEMAMWADTVVVGNAIYTNLQMALQTVEAVKGKST</sequence>
<evidence type="ECO:0000313" key="12">
    <source>
        <dbReference type="Proteomes" id="UP000013057"/>
    </source>
</evidence>
<dbReference type="AlphaFoldDB" id="R4FFN2"/>
<feature type="binding site" evidence="10">
    <location>
        <position position="15"/>
    </location>
    <ligand>
        <name>sn-glycerol 1-phosphate</name>
        <dbReference type="ChEBI" id="CHEBI:57685"/>
    </ligand>
</feature>
<evidence type="ECO:0000256" key="8">
    <source>
        <dbReference type="ARBA" id="ARBA00048318"/>
    </source>
</evidence>
<comment type="catalytic activity">
    <reaction evidence="8 10">
        <text>sn-glycerol 1-phosphate + all-trans-heptaprenyl diphosphate = 3-heptaprenyl-sn-glycero-1-phosphate + diphosphate</text>
        <dbReference type="Rhea" id="RHEA:33495"/>
        <dbReference type="ChEBI" id="CHEBI:33019"/>
        <dbReference type="ChEBI" id="CHEBI:57685"/>
        <dbReference type="ChEBI" id="CHEBI:58206"/>
        <dbReference type="ChEBI" id="CHEBI:64781"/>
        <dbReference type="EC" id="2.5.1.n9"/>
    </reaction>
</comment>
<evidence type="ECO:0000256" key="4">
    <source>
        <dbReference type="ARBA" id="ARBA00022842"/>
    </source>
</evidence>